<keyword evidence="2" id="KW-1185">Reference proteome</keyword>
<comment type="caution">
    <text evidence="1">The sequence shown here is derived from an EMBL/GenBank/DDBJ whole genome shotgun (WGS) entry which is preliminary data.</text>
</comment>
<dbReference type="Pfam" id="PF05380">
    <property type="entry name" value="Peptidase_A17"/>
    <property type="match status" value="1"/>
</dbReference>
<protein>
    <submittedName>
        <fullName evidence="1">Uncharacterized protein</fullName>
    </submittedName>
</protein>
<evidence type="ECO:0000313" key="1">
    <source>
        <dbReference type="EMBL" id="KAK6755682.1"/>
    </source>
</evidence>
<name>A0ABR1DZ26_NECAM</name>
<organism evidence="1 2">
    <name type="scientific">Necator americanus</name>
    <name type="common">Human hookworm</name>
    <dbReference type="NCBI Taxonomy" id="51031"/>
    <lineage>
        <taxon>Eukaryota</taxon>
        <taxon>Metazoa</taxon>
        <taxon>Ecdysozoa</taxon>
        <taxon>Nematoda</taxon>
        <taxon>Chromadorea</taxon>
        <taxon>Rhabditida</taxon>
        <taxon>Rhabditina</taxon>
        <taxon>Rhabditomorpha</taxon>
        <taxon>Strongyloidea</taxon>
        <taxon>Ancylostomatidae</taxon>
        <taxon>Bunostominae</taxon>
        <taxon>Necator</taxon>
    </lineage>
</organism>
<dbReference type="Proteomes" id="UP001303046">
    <property type="component" value="Unassembled WGS sequence"/>
</dbReference>
<proteinExistence type="predicted"/>
<accession>A0ABR1DZ26</accession>
<sequence>MQVRRLGNEGHIHHEETREISPLISGKTRLTPKKAKQKIPWLERLAILMAIRLAKTITRASKMKFPPINVLSGSEIALSWLKSSKNVP</sequence>
<gene>
    <name evidence="1" type="primary">Necator_chrV.g18998</name>
    <name evidence="1" type="ORF">RB195_014207</name>
</gene>
<dbReference type="InterPro" id="IPR008042">
    <property type="entry name" value="Retrotrans_Pao"/>
</dbReference>
<dbReference type="EMBL" id="JAVFWL010000005">
    <property type="protein sequence ID" value="KAK6755682.1"/>
    <property type="molecule type" value="Genomic_DNA"/>
</dbReference>
<evidence type="ECO:0000313" key="2">
    <source>
        <dbReference type="Proteomes" id="UP001303046"/>
    </source>
</evidence>
<reference evidence="1 2" key="1">
    <citation type="submission" date="2023-08" db="EMBL/GenBank/DDBJ databases">
        <title>A Necator americanus chromosomal reference genome.</title>
        <authorList>
            <person name="Ilik V."/>
            <person name="Petrzelkova K.J."/>
            <person name="Pardy F."/>
            <person name="Fuh T."/>
            <person name="Niatou-Singa F.S."/>
            <person name="Gouil Q."/>
            <person name="Baker L."/>
            <person name="Ritchie M.E."/>
            <person name="Jex A.R."/>
            <person name="Gazzola D."/>
            <person name="Li H."/>
            <person name="Toshio Fujiwara R."/>
            <person name="Zhan B."/>
            <person name="Aroian R.V."/>
            <person name="Pafco B."/>
            <person name="Schwarz E.M."/>
        </authorList>
    </citation>
    <scope>NUCLEOTIDE SEQUENCE [LARGE SCALE GENOMIC DNA]</scope>
    <source>
        <strain evidence="1 2">Aroian</strain>
        <tissue evidence="1">Whole animal</tissue>
    </source>
</reference>